<evidence type="ECO:0000313" key="6">
    <source>
        <dbReference type="EMBL" id="WRP18251.1"/>
    </source>
</evidence>
<organism evidence="6 7">
    <name type="scientific">Carboxydichorda subterranea</name>
    <dbReference type="NCBI Taxonomy" id="3109565"/>
    <lineage>
        <taxon>Bacteria</taxon>
        <taxon>Bacillati</taxon>
        <taxon>Bacillota</taxon>
        <taxon>Limnochordia</taxon>
        <taxon>Limnochordales</taxon>
        <taxon>Geochordaceae</taxon>
        <taxon>Carboxydichorda</taxon>
    </lineage>
</organism>
<proteinExistence type="inferred from homology"/>
<dbReference type="InterPro" id="IPR050078">
    <property type="entry name" value="Ribosomal_L11_MeTrfase_PrmA"/>
</dbReference>
<dbReference type="EMBL" id="CP141615">
    <property type="protein sequence ID" value="WRP18251.1"/>
    <property type="molecule type" value="Genomic_DNA"/>
</dbReference>
<name>A0ABZ1BZJ5_9FIRM</name>
<gene>
    <name evidence="6" type="ORF">U7230_04390</name>
</gene>
<accession>A0ABZ1BZJ5</accession>
<evidence type="ECO:0000256" key="4">
    <source>
        <dbReference type="ARBA" id="ARBA00022679"/>
    </source>
</evidence>
<sequence>MAWYRVTLRLPPEAADWAGWVAGQCGACGVEVQDPDPGDSRATTLVAYFSSGVQARRAARRLHEEVSAWVEAAVPAAPPPDGSARRASPIQVGIASFSDRAWRLGWQQAWARTLAPVRVGSFEVVARGRGGPPSAGIRPIRLIIPPSMAFGTGHHPTTQQALWALETELAGRAAAVVADVGTGTGVLAIAARRLGASRVVAVDTDPLAVAAARENARRNGVTRVVVRRGSVDAARRALAPRGADVVVANLLAEWLVRLAGPLAALVEPGGLLIGAGIVAGRLEEVAEAIERQGLGVEAWGSWGGWAWITGRRAS</sequence>
<evidence type="ECO:0000256" key="3">
    <source>
        <dbReference type="ARBA" id="ARBA00022603"/>
    </source>
</evidence>
<keyword evidence="6" id="KW-0687">Ribonucleoprotein</keyword>
<dbReference type="InterPro" id="IPR029063">
    <property type="entry name" value="SAM-dependent_MTases_sf"/>
</dbReference>
<keyword evidence="5" id="KW-0949">S-adenosyl-L-methionine</keyword>
<dbReference type="Pfam" id="PF06325">
    <property type="entry name" value="PrmA"/>
    <property type="match status" value="1"/>
</dbReference>
<evidence type="ECO:0000256" key="5">
    <source>
        <dbReference type="ARBA" id="ARBA00022691"/>
    </source>
</evidence>
<evidence type="ECO:0000256" key="1">
    <source>
        <dbReference type="ARBA" id="ARBA00009741"/>
    </source>
</evidence>
<keyword evidence="3 6" id="KW-0489">Methyltransferase</keyword>
<evidence type="ECO:0000313" key="7">
    <source>
        <dbReference type="Proteomes" id="UP001332192"/>
    </source>
</evidence>
<dbReference type="PANTHER" id="PTHR43648:SF1">
    <property type="entry name" value="ELECTRON TRANSFER FLAVOPROTEIN BETA SUBUNIT LYSINE METHYLTRANSFERASE"/>
    <property type="match status" value="1"/>
</dbReference>
<reference evidence="6 7" key="1">
    <citation type="journal article" date="2024" name="Front. Microbiol.">
        <title>Novel thermophilic genera Geochorda gen. nov. and Carboxydochorda gen. nov. from the deep terrestrial subsurface reveal the ecophysiological diversity in the class Limnochordia.</title>
        <authorList>
            <person name="Karnachuk O.V."/>
            <person name="Lukina A.P."/>
            <person name="Avakyan M.R."/>
            <person name="Kadnikov V.V."/>
            <person name="Begmatov S."/>
            <person name="Beletsky A.V."/>
            <person name="Vlasova K.G."/>
            <person name="Novikov A.A."/>
            <person name="Shcherbakova V.A."/>
            <person name="Mardanov A.V."/>
            <person name="Ravin N.V."/>
        </authorList>
    </citation>
    <scope>NUCLEOTIDE SEQUENCE [LARGE SCALE GENOMIC DNA]</scope>
    <source>
        <strain evidence="6 7">L945</strain>
    </source>
</reference>
<dbReference type="PIRSF" id="PIRSF000401">
    <property type="entry name" value="RPL11_MTase"/>
    <property type="match status" value="1"/>
</dbReference>
<dbReference type="PANTHER" id="PTHR43648">
    <property type="entry name" value="ELECTRON TRANSFER FLAVOPROTEIN BETA SUBUNIT LYSINE METHYLTRANSFERASE"/>
    <property type="match status" value="1"/>
</dbReference>
<dbReference type="GO" id="GO:0032259">
    <property type="term" value="P:methylation"/>
    <property type="evidence" value="ECO:0007669"/>
    <property type="project" value="UniProtKB-KW"/>
</dbReference>
<keyword evidence="6" id="KW-0689">Ribosomal protein</keyword>
<dbReference type="GO" id="GO:0008168">
    <property type="term" value="F:methyltransferase activity"/>
    <property type="evidence" value="ECO:0007669"/>
    <property type="project" value="UniProtKB-KW"/>
</dbReference>
<dbReference type="Proteomes" id="UP001332192">
    <property type="component" value="Chromosome"/>
</dbReference>
<dbReference type="RefSeq" id="WP_324717522.1">
    <property type="nucleotide sequence ID" value="NZ_CP141615.1"/>
</dbReference>
<dbReference type="SUPFAM" id="SSF53335">
    <property type="entry name" value="S-adenosyl-L-methionine-dependent methyltransferases"/>
    <property type="match status" value="1"/>
</dbReference>
<dbReference type="GO" id="GO:0005840">
    <property type="term" value="C:ribosome"/>
    <property type="evidence" value="ECO:0007669"/>
    <property type="project" value="UniProtKB-KW"/>
</dbReference>
<keyword evidence="7" id="KW-1185">Reference proteome</keyword>
<dbReference type="InterPro" id="IPR004498">
    <property type="entry name" value="Ribosomal_PrmA_MeTrfase"/>
</dbReference>
<comment type="similarity">
    <text evidence="1">Belongs to the methyltransferase superfamily. PrmA family.</text>
</comment>
<evidence type="ECO:0000256" key="2">
    <source>
        <dbReference type="ARBA" id="ARBA00022490"/>
    </source>
</evidence>
<dbReference type="CDD" id="cd02440">
    <property type="entry name" value="AdoMet_MTases"/>
    <property type="match status" value="1"/>
</dbReference>
<dbReference type="Gene3D" id="3.40.50.150">
    <property type="entry name" value="Vaccinia Virus protein VP39"/>
    <property type="match status" value="1"/>
</dbReference>
<keyword evidence="2" id="KW-0963">Cytoplasm</keyword>
<protein>
    <submittedName>
        <fullName evidence="6">50S ribosomal protein L11 methyltransferase</fullName>
    </submittedName>
</protein>
<keyword evidence="4" id="KW-0808">Transferase</keyword>